<evidence type="ECO:0000256" key="1">
    <source>
        <dbReference type="SAM" id="Phobius"/>
    </source>
</evidence>
<protein>
    <submittedName>
        <fullName evidence="2">Uncharacterized protein</fullName>
    </submittedName>
</protein>
<organism evidence="2 3">
    <name type="scientific">Peptoanaerobacter stomatis</name>
    <dbReference type="NCBI Taxonomy" id="796937"/>
    <lineage>
        <taxon>Bacteria</taxon>
        <taxon>Bacillati</taxon>
        <taxon>Bacillota</taxon>
        <taxon>Clostridia</taxon>
        <taxon>Peptostreptococcales</taxon>
        <taxon>Filifactoraceae</taxon>
        <taxon>Peptoanaerobacter</taxon>
    </lineage>
</organism>
<comment type="caution">
    <text evidence="2">The sequence shown here is derived from an EMBL/GenBank/DDBJ whole genome shotgun (WGS) entry which is preliminary data.</text>
</comment>
<sequence length="139" mass="16258">MKIKMQSIKNSELFIMFILLANLLIITIPYSIKNIKIRQQINNVQILETKNNESIDFYKIYKDFNDILNKLDLNITYKNSTISQNSMTINIKFHSNITILTNLLAYIHKNIPNMSIISANIENDTKGESEITFYIENQH</sequence>
<accession>G9WXI9</accession>
<dbReference type="BioCyc" id="EBAC796937-HMP:GMGH-78-MONOMER"/>
<dbReference type="EMBL" id="AFZE01000001">
    <property type="protein sequence ID" value="EHL16836.1"/>
    <property type="molecule type" value="Genomic_DNA"/>
</dbReference>
<keyword evidence="1" id="KW-0472">Membrane</keyword>
<name>G9WXI9_9FIRM</name>
<keyword evidence="1" id="KW-0812">Transmembrane</keyword>
<dbReference type="Proteomes" id="UP000006437">
    <property type="component" value="Unassembled WGS sequence"/>
</dbReference>
<feature type="transmembrane region" description="Helical" evidence="1">
    <location>
        <begin position="12"/>
        <end position="32"/>
    </location>
</feature>
<keyword evidence="1" id="KW-1133">Transmembrane helix</keyword>
<gene>
    <name evidence="2" type="ORF">HMPREF9629_00078</name>
</gene>
<dbReference type="AlphaFoldDB" id="G9WXI9"/>
<dbReference type="HOGENOM" id="CLU_1872342_0_0_9"/>
<evidence type="ECO:0000313" key="2">
    <source>
        <dbReference type="EMBL" id="EHL16836.1"/>
    </source>
</evidence>
<dbReference type="RefSeq" id="WP_009524315.1">
    <property type="nucleotide sequence ID" value="NZ_JBQMYZ010000079.1"/>
</dbReference>
<proteinExistence type="predicted"/>
<evidence type="ECO:0000313" key="3">
    <source>
        <dbReference type="Proteomes" id="UP000006437"/>
    </source>
</evidence>
<reference evidence="2 3" key="1">
    <citation type="submission" date="2011-08" db="EMBL/GenBank/DDBJ databases">
        <title>The Genome Sequence of Eubacteriaceae bacterium ACC19a.</title>
        <authorList>
            <consortium name="The Broad Institute Genome Sequencing Platform"/>
            <person name="Earl A."/>
            <person name="Ward D."/>
            <person name="Feldgarden M."/>
            <person name="Gevers D."/>
            <person name="Sizova M."/>
            <person name="Hazen A."/>
            <person name="Epstein S."/>
            <person name="Young S.K."/>
            <person name="Zeng Q."/>
            <person name="Gargeya S."/>
            <person name="Fitzgerald M."/>
            <person name="Haas B."/>
            <person name="Abouelleil A."/>
            <person name="Alvarado L."/>
            <person name="Arachchi H.M."/>
            <person name="Berlin A."/>
            <person name="Brown A."/>
            <person name="Chapman S.B."/>
            <person name="Chen Z."/>
            <person name="Dunbar C."/>
            <person name="Freedman E."/>
            <person name="Gearin G."/>
            <person name="Gellesch M."/>
            <person name="Goldberg J."/>
            <person name="Griggs A."/>
            <person name="Gujja S."/>
            <person name="Heiman D."/>
            <person name="Howarth C."/>
            <person name="Larson L."/>
            <person name="Lui A."/>
            <person name="MacDonald P.J.P."/>
            <person name="Montmayeur A."/>
            <person name="Murphy C."/>
            <person name="Neiman D."/>
            <person name="Pearson M."/>
            <person name="Priest M."/>
            <person name="Roberts A."/>
            <person name="Saif S."/>
            <person name="Shea T."/>
            <person name="Shenoy N."/>
            <person name="Sisk P."/>
            <person name="Stolte C."/>
            <person name="Sykes S."/>
            <person name="Wortman J."/>
            <person name="Nusbaum C."/>
            <person name="Birren B."/>
        </authorList>
    </citation>
    <scope>NUCLEOTIDE SEQUENCE [LARGE SCALE GENOMIC DNA]</scope>
    <source>
        <strain evidence="2 3">ACC19a</strain>
    </source>
</reference>